<evidence type="ECO:0000313" key="4">
    <source>
        <dbReference type="EMBL" id="RWR85036.1"/>
    </source>
</evidence>
<dbReference type="SUPFAM" id="SSF50249">
    <property type="entry name" value="Nucleic acid-binding proteins"/>
    <property type="match status" value="1"/>
</dbReference>
<dbReference type="InterPro" id="IPR003871">
    <property type="entry name" value="RFA1B/D_OB_1st"/>
</dbReference>
<dbReference type="STRING" id="337451.A0A443P2V6"/>
<dbReference type="EMBL" id="QPKB01000005">
    <property type="protein sequence ID" value="RWR85036.1"/>
    <property type="molecule type" value="Genomic_DNA"/>
</dbReference>
<feature type="region of interest" description="Disordered" evidence="1">
    <location>
        <begin position="176"/>
        <end position="204"/>
    </location>
</feature>
<dbReference type="Gene3D" id="2.40.50.140">
    <property type="entry name" value="Nucleic acid-binding proteins"/>
    <property type="match status" value="1"/>
</dbReference>
<proteinExistence type="predicted"/>
<evidence type="ECO:0000259" key="3">
    <source>
        <dbReference type="Pfam" id="PF14214"/>
    </source>
</evidence>
<evidence type="ECO:0000259" key="2">
    <source>
        <dbReference type="Pfam" id="PF02721"/>
    </source>
</evidence>
<reference evidence="4 5" key="1">
    <citation type="journal article" date="2019" name="Nat. Plants">
        <title>Stout camphor tree genome fills gaps in understanding of flowering plant genome evolution.</title>
        <authorList>
            <person name="Chaw S.M."/>
            <person name="Liu Y.C."/>
            <person name="Wu Y.W."/>
            <person name="Wang H.Y."/>
            <person name="Lin C.I."/>
            <person name="Wu C.S."/>
            <person name="Ke H.M."/>
            <person name="Chang L.Y."/>
            <person name="Hsu C.Y."/>
            <person name="Yang H.T."/>
            <person name="Sudianto E."/>
            <person name="Hsu M.H."/>
            <person name="Wu K.P."/>
            <person name="Wang L.N."/>
            <person name="Leebens-Mack J.H."/>
            <person name="Tsai I.J."/>
        </authorList>
    </citation>
    <scope>NUCLEOTIDE SEQUENCE [LARGE SCALE GENOMIC DNA]</scope>
    <source>
        <strain evidence="5">cv. Chaw 1501</strain>
        <tissue evidence="4">Young leaves</tissue>
    </source>
</reference>
<organism evidence="4 5">
    <name type="scientific">Cinnamomum micranthum f. kanehirae</name>
    <dbReference type="NCBI Taxonomy" id="337451"/>
    <lineage>
        <taxon>Eukaryota</taxon>
        <taxon>Viridiplantae</taxon>
        <taxon>Streptophyta</taxon>
        <taxon>Embryophyta</taxon>
        <taxon>Tracheophyta</taxon>
        <taxon>Spermatophyta</taxon>
        <taxon>Magnoliopsida</taxon>
        <taxon>Magnoliidae</taxon>
        <taxon>Laurales</taxon>
        <taxon>Lauraceae</taxon>
        <taxon>Cinnamomum</taxon>
    </lineage>
</organism>
<dbReference type="Proteomes" id="UP000283530">
    <property type="component" value="Unassembled WGS sequence"/>
</dbReference>
<keyword evidence="5" id="KW-1185">Reference proteome</keyword>
<evidence type="ECO:0000256" key="1">
    <source>
        <dbReference type="SAM" id="MobiDB-lite"/>
    </source>
</evidence>
<evidence type="ECO:0000313" key="5">
    <source>
        <dbReference type="Proteomes" id="UP000283530"/>
    </source>
</evidence>
<name>A0A443P2V6_9MAGN</name>
<gene>
    <name evidence="4" type="ORF">CKAN_01387800</name>
</gene>
<sequence>MPSNATRLGIKPGFARNTFQDSGVDEEGEEEVLPLLGPDRENNPLKGQGTGLYAISLGLFISHKSLARLLISTSKSKKDREISLKGCIHLWDYSFPTKHLRGSSFPHQKVKRIERYLLRFFWRFFQIAPLRRYVSPLRPPLPLFSSLNQIETNENLIDVQINVVGLNNIGNLSEKSNAESGGATSSSDNRPIQPNRSSSGNINQGIVDHQDAITEGDTDASSVGHRFILPSSYTGGPRYLVQQYQDAMAICRWAGPPDLFVTFTCNPYWKEIQDMIASIPGQRVKDRPDIFARVFRLKLKELIDDLRKRMHFGFVIAGRNPSVERLQFHLKDQQTVVFRDDSNLRSIVNNPNNQRTMFTKWFETNKRHSSARELTYVDFPTKWNWDENAKVLHVNEDLRTINGETRDTFKDACAVLGLLDDDGEWDDALTEASNWATGNQLRHMFSGILRSLKDILADIDENAEEKIFGGMTVALEGLPQTAQNITPIQDYEIFERLTPFRIHWKIKARVCRIWHEFEVQKSVTRKRFVRVLLIDEKGEQMQLTLQDTEIQSLGVNLREGIVVSIDHVKVVDAQKAYKVVPSDYQIYLRHDSITQEIKEGCSDIPLDRFYFKTFDELPSLVTTSNI</sequence>
<dbReference type="PANTHER" id="PTHR45786:SF74">
    <property type="entry name" value="ATP-DEPENDENT DNA HELICASE"/>
    <property type="match status" value="1"/>
</dbReference>
<dbReference type="Pfam" id="PF14214">
    <property type="entry name" value="Helitron_like_N"/>
    <property type="match status" value="1"/>
</dbReference>
<dbReference type="InterPro" id="IPR012340">
    <property type="entry name" value="NA-bd_OB-fold"/>
</dbReference>
<feature type="domain" description="Replication protein A 70 kDa DNA-binding subunit B/D first OB fold" evidence="2">
    <location>
        <begin position="491"/>
        <end position="591"/>
    </location>
</feature>
<dbReference type="OrthoDB" id="1933868at2759"/>
<dbReference type="PANTHER" id="PTHR45786">
    <property type="entry name" value="DNA BINDING PROTEIN-LIKE"/>
    <property type="match status" value="1"/>
</dbReference>
<dbReference type="AlphaFoldDB" id="A0A443P2V6"/>
<dbReference type="InterPro" id="IPR025476">
    <property type="entry name" value="Helitron_helicase-like"/>
</dbReference>
<dbReference type="Pfam" id="PF02721">
    <property type="entry name" value="DUF223"/>
    <property type="match status" value="1"/>
</dbReference>
<accession>A0A443P2V6</accession>
<protein>
    <submittedName>
        <fullName evidence="4">Putative AT hook motif-containing protein</fullName>
    </submittedName>
</protein>
<feature type="domain" description="Helitron helicase-like" evidence="3">
    <location>
        <begin position="210"/>
        <end position="316"/>
    </location>
</feature>
<comment type="caution">
    <text evidence="4">The sequence shown here is derived from an EMBL/GenBank/DDBJ whole genome shotgun (WGS) entry which is preliminary data.</text>
</comment>